<evidence type="ECO:0000313" key="1">
    <source>
        <dbReference type="EMBL" id="MFC4346813.1"/>
    </source>
</evidence>
<comment type="caution">
    <text evidence="1">The sequence shown here is derived from an EMBL/GenBank/DDBJ whole genome shotgun (WGS) entry which is preliminary data.</text>
</comment>
<dbReference type="RefSeq" id="WP_068147812.1">
    <property type="nucleotide sequence ID" value="NZ_JBHSCR010000001.1"/>
</dbReference>
<dbReference type="Proteomes" id="UP001595776">
    <property type="component" value="Unassembled WGS sequence"/>
</dbReference>
<accession>A0ABV8U8K7</accession>
<dbReference type="SUPFAM" id="SSF56281">
    <property type="entry name" value="Metallo-hydrolase/oxidoreductase"/>
    <property type="match status" value="1"/>
</dbReference>
<keyword evidence="2" id="KW-1185">Reference proteome</keyword>
<protein>
    <recommendedName>
        <fullName evidence="3">Metallo-beta-lactamase domain-containing protein</fullName>
    </recommendedName>
</protein>
<dbReference type="Gene3D" id="3.60.15.10">
    <property type="entry name" value="Ribonuclease Z/Hydroxyacylglutathione hydrolase-like"/>
    <property type="match status" value="1"/>
</dbReference>
<gene>
    <name evidence="1" type="ORF">ACFO5Q_03005</name>
</gene>
<reference evidence="2" key="1">
    <citation type="journal article" date="2019" name="Int. J. Syst. Evol. Microbiol.">
        <title>The Global Catalogue of Microorganisms (GCM) 10K type strain sequencing project: providing services to taxonomists for standard genome sequencing and annotation.</title>
        <authorList>
            <consortium name="The Broad Institute Genomics Platform"/>
            <consortium name="The Broad Institute Genome Sequencing Center for Infectious Disease"/>
            <person name="Wu L."/>
            <person name="Ma J."/>
        </authorList>
    </citation>
    <scope>NUCLEOTIDE SEQUENCE [LARGE SCALE GENOMIC DNA]</scope>
    <source>
        <strain evidence="2">CGMCC 1.15304</strain>
    </source>
</reference>
<proteinExistence type="predicted"/>
<evidence type="ECO:0000313" key="2">
    <source>
        <dbReference type="Proteomes" id="UP001595776"/>
    </source>
</evidence>
<dbReference type="EMBL" id="JBHSCR010000001">
    <property type="protein sequence ID" value="MFC4346813.1"/>
    <property type="molecule type" value="Genomic_DNA"/>
</dbReference>
<sequence>MTGKPRPYAIEYLGWSGFHLHGPGLPSIFIDPPKGTQFPDSGDIIILLTHGHPEHLGGTIDFLNRSRGRGNVTLVASVWLCRYFGRHYPGADLTLRPATNGEQISLSGNITLSVFGWTHMPLLPPGLAAAACHLWRLIRKAPTAWHIARMMMQGPKWAGPMLGYKIEYKGTAVAVAYGEGLHRRCEPEAVAWHCAGARQASLLAAVEPEDEDMMPRLLRYAGIGHVVLYAPHKGWRTAFGLPQADLPRLKAALEFFGLSAEIAGNTEDSTRENVTELL</sequence>
<organism evidence="1 2">
    <name type="scientific">Kordiimonas lipolytica</name>
    <dbReference type="NCBI Taxonomy" id="1662421"/>
    <lineage>
        <taxon>Bacteria</taxon>
        <taxon>Pseudomonadati</taxon>
        <taxon>Pseudomonadota</taxon>
        <taxon>Alphaproteobacteria</taxon>
        <taxon>Kordiimonadales</taxon>
        <taxon>Kordiimonadaceae</taxon>
        <taxon>Kordiimonas</taxon>
    </lineage>
</organism>
<evidence type="ECO:0008006" key="3">
    <source>
        <dbReference type="Google" id="ProtNLM"/>
    </source>
</evidence>
<name>A0ABV8U8K7_9PROT</name>
<dbReference type="InterPro" id="IPR036866">
    <property type="entry name" value="RibonucZ/Hydroxyglut_hydro"/>
</dbReference>